<evidence type="ECO:0000256" key="1">
    <source>
        <dbReference type="PROSITE-ProRule" id="PRU00339"/>
    </source>
</evidence>
<accession>A0A521CIT6</accession>
<dbReference type="EMBL" id="FXTB01000003">
    <property type="protein sequence ID" value="SMO58610.1"/>
    <property type="molecule type" value="Genomic_DNA"/>
</dbReference>
<evidence type="ECO:0000313" key="3">
    <source>
        <dbReference type="Proteomes" id="UP000319040"/>
    </source>
</evidence>
<evidence type="ECO:0000313" key="2">
    <source>
        <dbReference type="EMBL" id="SMO58610.1"/>
    </source>
</evidence>
<organism evidence="2 3">
    <name type="scientific">Saccharicrinis carchari</name>
    <dbReference type="NCBI Taxonomy" id="1168039"/>
    <lineage>
        <taxon>Bacteria</taxon>
        <taxon>Pseudomonadati</taxon>
        <taxon>Bacteroidota</taxon>
        <taxon>Bacteroidia</taxon>
        <taxon>Marinilabiliales</taxon>
        <taxon>Marinilabiliaceae</taxon>
        <taxon>Saccharicrinis</taxon>
    </lineage>
</organism>
<dbReference type="PROSITE" id="PS51257">
    <property type="entry name" value="PROKAR_LIPOPROTEIN"/>
    <property type="match status" value="1"/>
</dbReference>
<feature type="repeat" description="TPR" evidence="1">
    <location>
        <begin position="323"/>
        <end position="356"/>
    </location>
</feature>
<dbReference type="SUPFAM" id="SSF48452">
    <property type="entry name" value="TPR-like"/>
    <property type="match status" value="3"/>
</dbReference>
<dbReference type="Pfam" id="PF13432">
    <property type="entry name" value="TPR_16"/>
    <property type="match status" value="1"/>
</dbReference>
<dbReference type="Gene3D" id="1.25.40.10">
    <property type="entry name" value="Tetratricopeptide repeat domain"/>
    <property type="match status" value="4"/>
</dbReference>
<feature type="repeat" description="TPR" evidence="1">
    <location>
        <begin position="215"/>
        <end position="248"/>
    </location>
</feature>
<dbReference type="InterPro" id="IPR019734">
    <property type="entry name" value="TPR_rpt"/>
</dbReference>
<feature type="repeat" description="TPR" evidence="1">
    <location>
        <begin position="429"/>
        <end position="462"/>
    </location>
</feature>
<protein>
    <submittedName>
        <fullName evidence="2">Tetratricopeptide repeat-containing protein</fullName>
    </submittedName>
</protein>
<dbReference type="PANTHER" id="PTHR12558:SF13">
    <property type="entry name" value="CELL DIVISION CYCLE PROTEIN 27 HOMOLOG"/>
    <property type="match status" value="1"/>
</dbReference>
<sequence>MKNLLLTLLIIVALCGCNSQKNVVSKKSKETRIVSVLTEENKRKFDYFFFEGQRVKMKGELNKAKNYFVECLKIDSLSATCFYELANIAIAEQNYPAAQQLLSNSVRLAPDNKWYQILLGDLYQQNKDYESAIAVYEGLTKRFPESDEYNYVLAQLYYTNKQFNKAIDAYNRLEKSIGINEVISIEKEKIYLEMGKQGLAHKEIEKLIEENPFEPRYYGFMGDLYLYNKEYNKAEQSYRRILSIDPANGLGYFSIANVKLQQKDTLAFFNNFAQGLEDKELEIEVKIQRLLPILMGKQFTTYKDTAAIQALFARLTRIHSDDARSYLYYANYLQNNNNKAKALEQYKKALTHDPDNRGVWQDMFFLEIDLGKFDMLYADASEALILFPDEPLFSLFYAMGAIQKEDYDKAKNALLKGLQYVDKNPALKGQMYAYLGDVQHSLGNKEEAFDNYEKALKIDENNVVVLNNYSYYLSLESKDLEKAEKMISKSIALEPGNATYLDTYAWVLFKRGRYFEAKYIIERAIDNGGNESEVIVEHYGDILYKNNDIEGAVKQWKKSIEMGNTSPLIPKKIELKKYVEE</sequence>
<keyword evidence="1" id="KW-0802">TPR repeat</keyword>
<dbReference type="AlphaFoldDB" id="A0A521CIT6"/>
<dbReference type="Pfam" id="PF13181">
    <property type="entry name" value="TPR_8"/>
    <property type="match status" value="2"/>
</dbReference>
<dbReference type="PANTHER" id="PTHR12558">
    <property type="entry name" value="CELL DIVISION CYCLE 16,23,27"/>
    <property type="match status" value="1"/>
</dbReference>
<dbReference type="Pfam" id="PF13429">
    <property type="entry name" value="TPR_15"/>
    <property type="match status" value="1"/>
</dbReference>
<dbReference type="PROSITE" id="PS50293">
    <property type="entry name" value="TPR_REGION"/>
    <property type="match status" value="1"/>
</dbReference>
<gene>
    <name evidence="2" type="ORF">SAMN06265379_103129</name>
</gene>
<keyword evidence="3" id="KW-1185">Reference proteome</keyword>
<dbReference type="OrthoDB" id="9814220at2"/>
<reference evidence="2 3" key="1">
    <citation type="submission" date="2017-05" db="EMBL/GenBank/DDBJ databases">
        <authorList>
            <person name="Varghese N."/>
            <person name="Submissions S."/>
        </authorList>
    </citation>
    <scope>NUCLEOTIDE SEQUENCE [LARGE SCALE GENOMIC DNA]</scope>
    <source>
        <strain evidence="2 3">DSM 27040</strain>
    </source>
</reference>
<dbReference type="PROSITE" id="PS50005">
    <property type="entry name" value="TPR"/>
    <property type="match status" value="4"/>
</dbReference>
<dbReference type="RefSeq" id="WP_142532848.1">
    <property type="nucleotide sequence ID" value="NZ_FXTB01000003.1"/>
</dbReference>
<name>A0A521CIT6_SACCC</name>
<feature type="repeat" description="TPR" evidence="1">
    <location>
        <begin position="79"/>
        <end position="112"/>
    </location>
</feature>
<proteinExistence type="predicted"/>
<dbReference type="Proteomes" id="UP000319040">
    <property type="component" value="Unassembled WGS sequence"/>
</dbReference>
<dbReference type="SMART" id="SM00028">
    <property type="entry name" value="TPR"/>
    <property type="match status" value="8"/>
</dbReference>
<dbReference type="InterPro" id="IPR011990">
    <property type="entry name" value="TPR-like_helical_dom_sf"/>
</dbReference>